<evidence type="ECO:0000313" key="3">
    <source>
        <dbReference type="EMBL" id="KAK0442384.1"/>
    </source>
</evidence>
<dbReference type="SUPFAM" id="SSF51735">
    <property type="entry name" value="NAD(P)-binding Rossmann-fold domains"/>
    <property type="match status" value="1"/>
</dbReference>
<comment type="caution">
    <text evidence="3">The sequence shown here is derived from an EMBL/GenBank/DDBJ whole genome shotgun (WGS) entry which is preliminary data.</text>
</comment>
<keyword evidence="4" id="KW-1185">Reference proteome</keyword>
<dbReference type="InterPro" id="IPR055080">
    <property type="entry name" value="Gal80p-like_C"/>
</dbReference>
<dbReference type="Gene3D" id="3.30.360.10">
    <property type="entry name" value="Dihydrodipicolinate Reductase, domain 2"/>
    <property type="match status" value="1"/>
</dbReference>
<feature type="domain" description="Gfo/Idh/MocA-like oxidoreductase N-terminal" evidence="1">
    <location>
        <begin position="15"/>
        <end position="141"/>
    </location>
</feature>
<protein>
    <submittedName>
        <fullName evidence="3">Oxidoreductase</fullName>
    </submittedName>
</protein>
<dbReference type="InterPro" id="IPR036291">
    <property type="entry name" value="NAD(P)-bd_dom_sf"/>
</dbReference>
<evidence type="ECO:0000313" key="4">
    <source>
        <dbReference type="Proteomes" id="UP001175226"/>
    </source>
</evidence>
<gene>
    <name evidence="3" type="ORF">EV421DRAFT_582443</name>
</gene>
<dbReference type="PANTHER" id="PTHR43708:SF1">
    <property type="entry name" value="GALACTOSE_LACTOSE METABOLISM REGULATORY PROTEIN GAL80"/>
    <property type="match status" value="1"/>
</dbReference>
<dbReference type="InterPro" id="IPR000683">
    <property type="entry name" value="Gfo/Idh/MocA-like_OxRdtase_N"/>
</dbReference>
<dbReference type="Pfam" id="PF01408">
    <property type="entry name" value="GFO_IDH_MocA"/>
    <property type="match status" value="1"/>
</dbReference>
<dbReference type="AlphaFoldDB" id="A0AA39MQJ7"/>
<sequence>MGYEGNKVRTDSDSKVGFVGLSKQGWASILLAPTLLKNEKYSLTAVSTSSPESSKASAEKKNEAVGHPVTPYYGSTSEIAADPNVDFVAVSVRSSNHHDALTPVLDAGKDFFIEWPAGRNTKETLEFAEKAHAKGLRSMVGLQGRHSAVVKKVKEIIDSEKIGKILSTPLVGLAPRELGYWGPRLNKANAATTSDSAAGSSMLDIAIGHHLDVLTYIFGDLSSLSATAEILYPTAEVVDTEGHVLETVANTSADHISFTGAFKSGVLVSESWRGGVAATQGRQQLLWEIDGEEGSIRLTDDQMSATFVHIRDPKFYLNGELVEVVSTGLMGNLAAGWAEFAKGKEGTHATIDDAVKIHRVIDAINLSAKEGRRVVL</sequence>
<evidence type="ECO:0000259" key="1">
    <source>
        <dbReference type="Pfam" id="PF01408"/>
    </source>
</evidence>
<name>A0AA39MQJ7_9AGAR</name>
<proteinExistence type="predicted"/>
<dbReference type="SUPFAM" id="SSF55347">
    <property type="entry name" value="Glyceraldehyde-3-phosphate dehydrogenase-like, C-terminal domain"/>
    <property type="match status" value="1"/>
</dbReference>
<organism evidence="3 4">
    <name type="scientific">Armillaria borealis</name>
    <dbReference type="NCBI Taxonomy" id="47425"/>
    <lineage>
        <taxon>Eukaryota</taxon>
        <taxon>Fungi</taxon>
        <taxon>Dikarya</taxon>
        <taxon>Basidiomycota</taxon>
        <taxon>Agaricomycotina</taxon>
        <taxon>Agaricomycetes</taxon>
        <taxon>Agaricomycetidae</taxon>
        <taxon>Agaricales</taxon>
        <taxon>Marasmiineae</taxon>
        <taxon>Physalacriaceae</taxon>
        <taxon>Armillaria</taxon>
    </lineage>
</organism>
<dbReference type="EMBL" id="JAUEPT010000026">
    <property type="protein sequence ID" value="KAK0442384.1"/>
    <property type="molecule type" value="Genomic_DNA"/>
</dbReference>
<accession>A0AA39MQJ7</accession>
<dbReference type="PANTHER" id="PTHR43708">
    <property type="entry name" value="CONSERVED EXPRESSED OXIDOREDUCTASE (EUROFUNG)"/>
    <property type="match status" value="1"/>
</dbReference>
<dbReference type="Proteomes" id="UP001175226">
    <property type="component" value="Unassembled WGS sequence"/>
</dbReference>
<evidence type="ECO:0000259" key="2">
    <source>
        <dbReference type="Pfam" id="PF22685"/>
    </source>
</evidence>
<dbReference type="GO" id="GO:0000166">
    <property type="term" value="F:nucleotide binding"/>
    <property type="evidence" value="ECO:0007669"/>
    <property type="project" value="InterPro"/>
</dbReference>
<dbReference type="Gene3D" id="3.40.50.720">
    <property type="entry name" value="NAD(P)-binding Rossmann-like Domain"/>
    <property type="match status" value="1"/>
</dbReference>
<feature type="domain" description="Gal80p-like C-terminal" evidence="2">
    <location>
        <begin position="149"/>
        <end position="299"/>
    </location>
</feature>
<dbReference type="InterPro" id="IPR051317">
    <property type="entry name" value="Gfo/Idh/MocA_oxidoreduct"/>
</dbReference>
<dbReference type="Pfam" id="PF22685">
    <property type="entry name" value="Gal80p_C-like"/>
    <property type="match status" value="1"/>
</dbReference>
<reference evidence="3" key="1">
    <citation type="submission" date="2023-06" db="EMBL/GenBank/DDBJ databases">
        <authorList>
            <consortium name="Lawrence Berkeley National Laboratory"/>
            <person name="Ahrendt S."/>
            <person name="Sahu N."/>
            <person name="Indic B."/>
            <person name="Wong-Bajracharya J."/>
            <person name="Merenyi Z."/>
            <person name="Ke H.-M."/>
            <person name="Monk M."/>
            <person name="Kocsube S."/>
            <person name="Drula E."/>
            <person name="Lipzen A."/>
            <person name="Balint B."/>
            <person name="Henrissat B."/>
            <person name="Andreopoulos B."/>
            <person name="Martin F.M."/>
            <person name="Harder C.B."/>
            <person name="Rigling D."/>
            <person name="Ford K.L."/>
            <person name="Foster G.D."/>
            <person name="Pangilinan J."/>
            <person name="Papanicolaou A."/>
            <person name="Barry K."/>
            <person name="LaButti K."/>
            <person name="Viragh M."/>
            <person name="Koriabine M."/>
            <person name="Yan M."/>
            <person name="Riley R."/>
            <person name="Champramary S."/>
            <person name="Plett K.L."/>
            <person name="Tsai I.J."/>
            <person name="Slot J."/>
            <person name="Sipos G."/>
            <person name="Plett J."/>
            <person name="Nagy L.G."/>
            <person name="Grigoriev I.V."/>
        </authorList>
    </citation>
    <scope>NUCLEOTIDE SEQUENCE</scope>
    <source>
        <strain evidence="3">FPL87.14</strain>
    </source>
</reference>